<dbReference type="InterPro" id="IPR025443">
    <property type="entry name" value="DUF4307"/>
</dbReference>
<dbReference type="Pfam" id="PF14155">
    <property type="entry name" value="DUF4307"/>
    <property type="match status" value="1"/>
</dbReference>
<evidence type="ECO:0000313" key="2">
    <source>
        <dbReference type="EMBL" id="NEM90662.1"/>
    </source>
</evidence>
<keyword evidence="1" id="KW-1133">Transmembrane helix</keyword>
<dbReference type="RefSeq" id="WP_163472287.1">
    <property type="nucleotide sequence ID" value="NZ_JAAGWZ010000001.1"/>
</dbReference>
<evidence type="ECO:0000256" key="1">
    <source>
        <dbReference type="SAM" id="Phobius"/>
    </source>
</evidence>
<dbReference type="AlphaFoldDB" id="A0A7C9TQE9"/>
<reference evidence="2 3" key="1">
    <citation type="journal article" date="2014" name="Int. J. Syst. Evol. Microbiol.">
        <title>Description of Galbitalea soli gen. nov., sp. nov., and Frondihabitans sucicola sp. nov.</title>
        <authorList>
            <person name="Kim S.J."/>
            <person name="Lim J.M."/>
            <person name="Ahn J.H."/>
            <person name="Weon H.Y."/>
            <person name="Hamada M."/>
            <person name="Suzuki K."/>
            <person name="Ahn T.Y."/>
            <person name="Kwon S.W."/>
        </authorList>
    </citation>
    <scope>NUCLEOTIDE SEQUENCE [LARGE SCALE GENOMIC DNA]</scope>
    <source>
        <strain evidence="2 3">NBRC 108727</strain>
    </source>
</reference>
<name>A0A7C9TQE9_9MICO</name>
<protein>
    <submittedName>
        <fullName evidence="2">DUF4307 domain-containing protein</fullName>
    </submittedName>
</protein>
<sequence length="132" mass="14419">MSATDLDQRYGRTKGHSRRTRFWAIGTAAVIVLVFGAWAVWAGLFQPTASIESTDVGNSAVSADQILVRWELSTDPGRTARCAVQALNQDFGIVGWKIVDVPPATVRSRTLSTVVRTTEPAVSGLIYRCWLP</sequence>
<accession>A0A7C9TQE9</accession>
<proteinExistence type="predicted"/>
<keyword evidence="3" id="KW-1185">Reference proteome</keyword>
<dbReference type="EMBL" id="JAAGWZ010000001">
    <property type="protein sequence ID" value="NEM90662.1"/>
    <property type="molecule type" value="Genomic_DNA"/>
</dbReference>
<organism evidence="2 3">
    <name type="scientific">Galbitalea soli</name>
    <dbReference type="NCBI Taxonomy" id="1268042"/>
    <lineage>
        <taxon>Bacteria</taxon>
        <taxon>Bacillati</taxon>
        <taxon>Actinomycetota</taxon>
        <taxon>Actinomycetes</taxon>
        <taxon>Micrococcales</taxon>
        <taxon>Microbacteriaceae</taxon>
        <taxon>Galbitalea</taxon>
    </lineage>
</organism>
<evidence type="ECO:0000313" key="3">
    <source>
        <dbReference type="Proteomes" id="UP000479756"/>
    </source>
</evidence>
<keyword evidence="1" id="KW-0472">Membrane</keyword>
<keyword evidence="1" id="KW-0812">Transmembrane</keyword>
<feature type="transmembrane region" description="Helical" evidence="1">
    <location>
        <begin position="21"/>
        <end position="44"/>
    </location>
</feature>
<comment type="caution">
    <text evidence="2">The sequence shown here is derived from an EMBL/GenBank/DDBJ whole genome shotgun (WGS) entry which is preliminary data.</text>
</comment>
<dbReference type="Proteomes" id="UP000479756">
    <property type="component" value="Unassembled WGS sequence"/>
</dbReference>
<gene>
    <name evidence="2" type="ORF">G3T37_04765</name>
</gene>